<dbReference type="AlphaFoldDB" id="A0A645G4H4"/>
<evidence type="ECO:0000313" key="2">
    <source>
        <dbReference type="EMBL" id="MPN18923.1"/>
    </source>
</evidence>
<dbReference type="InterPro" id="IPR053182">
    <property type="entry name" value="YobU-like_regulator"/>
</dbReference>
<dbReference type="SMART" id="SM00871">
    <property type="entry name" value="AraC_E_bind"/>
    <property type="match status" value="1"/>
</dbReference>
<feature type="domain" description="AraC effector-binding" evidence="1">
    <location>
        <begin position="1"/>
        <end position="153"/>
    </location>
</feature>
<dbReference type="InterPro" id="IPR010499">
    <property type="entry name" value="AraC_E-bd"/>
</dbReference>
<name>A0A645G4H4_9ZZZZ</name>
<dbReference type="SUPFAM" id="SSF55136">
    <property type="entry name" value="Probable bacterial effector-binding domain"/>
    <property type="match status" value="1"/>
</dbReference>
<dbReference type="Gene3D" id="3.20.80.10">
    <property type="entry name" value="Regulatory factor, effector binding domain"/>
    <property type="match status" value="1"/>
</dbReference>
<accession>A0A645G4H4</accession>
<dbReference type="PANTHER" id="PTHR36444">
    <property type="entry name" value="TRANSCRIPTIONAL REGULATOR PROTEIN YOBU-RELATED"/>
    <property type="match status" value="1"/>
</dbReference>
<dbReference type="EMBL" id="VSSQ01066364">
    <property type="protein sequence ID" value="MPN18923.1"/>
    <property type="molecule type" value="Genomic_DNA"/>
</dbReference>
<sequence length="155" mass="17695">MNYRIEEKESFKIVGVKKQFGEGAMLSIPAFWDEVKGKDIINKELCPLLNTKMKGVLGVCAPIDNKRFDYYIAVATSRKTPKGLNDLVIPKTKWAIFEVNGPMSKAVQDMTNRIMTEWLPSSGYESLNLPDIEVYFDEVENAHNHSEIWIPIRAK</sequence>
<dbReference type="PANTHER" id="PTHR36444:SF3">
    <property type="entry name" value="TRANSCRIPTIONAL ACTIVATOR, PUTATIVE-RELATED"/>
    <property type="match status" value="1"/>
</dbReference>
<comment type="caution">
    <text evidence="2">The sequence shown here is derived from an EMBL/GenBank/DDBJ whole genome shotgun (WGS) entry which is preliminary data.</text>
</comment>
<gene>
    <name evidence="2" type="ORF">SDC9_166288</name>
</gene>
<evidence type="ECO:0000259" key="1">
    <source>
        <dbReference type="SMART" id="SM00871"/>
    </source>
</evidence>
<dbReference type="Pfam" id="PF06445">
    <property type="entry name" value="GyrI-like"/>
    <property type="match status" value="1"/>
</dbReference>
<organism evidence="2">
    <name type="scientific">bioreactor metagenome</name>
    <dbReference type="NCBI Taxonomy" id="1076179"/>
    <lineage>
        <taxon>unclassified sequences</taxon>
        <taxon>metagenomes</taxon>
        <taxon>ecological metagenomes</taxon>
    </lineage>
</organism>
<protein>
    <recommendedName>
        <fullName evidence="1">AraC effector-binding domain-containing protein</fullName>
    </recommendedName>
</protein>
<dbReference type="InterPro" id="IPR011256">
    <property type="entry name" value="Reg_factor_effector_dom_sf"/>
</dbReference>
<reference evidence="2" key="1">
    <citation type="submission" date="2019-08" db="EMBL/GenBank/DDBJ databases">
        <authorList>
            <person name="Kucharzyk K."/>
            <person name="Murdoch R.W."/>
            <person name="Higgins S."/>
            <person name="Loffler F."/>
        </authorList>
    </citation>
    <scope>NUCLEOTIDE SEQUENCE</scope>
</reference>
<dbReference type="InterPro" id="IPR029442">
    <property type="entry name" value="GyrI-like"/>
</dbReference>
<proteinExistence type="predicted"/>